<reference evidence="1" key="2">
    <citation type="journal article" date="2022" name="New Phytol.">
        <title>Evolutionary transition to the ectomycorrhizal habit in the genomes of a hyperdiverse lineage of mushroom-forming fungi.</title>
        <authorList>
            <person name="Looney B."/>
            <person name="Miyauchi S."/>
            <person name="Morin E."/>
            <person name="Drula E."/>
            <person name="Courty P.E."/>
            <person name="Kohler A."/>
            <person name="Kuo A."/>
            <person name="LaButti K."/>
            <person name="Pangilinan J."/>
            <person name="Lipzen A."/>
            <person name="Riley R."/>
            <person name="Andreopoulos W."/>
            <person name="He G."/>
            <person name="Johnson J."/>
            <person name="Nolan M."/>
            <person name="Tritt A."/>
            <person name="Barry K.W."/>
            <person name="Grigoriev I.V."/>
            <person name="Nagy L.G."/>
            <person name="Hibbett D."/>
            <person name="Henrissat B."/>
            <person name="Matheny P.B."/>
            <person name="Labbe J."/>
            <person name="Martin F.M."/>
        </authorList>
    </citation>
    <scope>NUCLEOTIDE SEQUENCE</scope>
    <source>
        <strain evidence="1">FP105234-sp</strain>
    </source>
</reference>
<comment type="caution">
    <text evidence="1">The sequence shown here is derived from an EMBL/GenBank/DDBJ whole genome shotgun (WGS) entry which is preliminary data.</text>
</comment>
<gene>
    <name evidence="1" type="ORF">FA95DRAFT_1059385</name>
</gene>
<name>A0ACB8SB53_9AGAM</name>
<organism evidence="1 2">
    <name type="scientific">Auriscalpium vulgare</name>
    <dbReference type="NCBI Taxonomy" id="40419"/>
    <lineage>
        <taxon>Eukaryota</taxon>
        <taxon>Fungi</taxon>
        <taxon>Dikarya</taxon>
        <taxon>Basidiomycota</taxon>
        <taxon>Agaricomycotina</taxon>
        <taxon>Agaricomycetes</taxon>
        <taxon>Russulales</taxon>
        <taxon>Auriscalpiaceae</taxon>
        <taxon>Auriscalpium</taxon>
    </lineage>
</organism>
<protein>
    <submittedName>
        <fullName evidence="1">Uncharacterized protein</fullName>
    </submittedName>
</protein>
<evidence type="ECO:0000313" key="1">
    <source>
        <dbReference type="EMBL" id="KAI0053048.1"/>
    </source>
</evidence>
<dbReference type="Proteomes" id="UP000814033">
    <property type="component" value="Unassembled WGS sequence"/>
</dbReference>
<accession>A0ACB8SB53</accession>
<dbReference type="EMBL" id="MU275842">
    <property type="protein sequence ID" value="KAI0053048.1"/>
    <property type="molecule type" value="Genomic_DNA"/>
</dbReference>
<proteinExistence type="predicted"/>
<keyword evidence="2" id="KW-1185">Reference proteome</keyword>
<sequence>MHLWRLDLPIPRPTVDFDPIGPVYPSAVYFSSIFVVGAVGKIRWAAEHRMEVCLQSMCGCLRRMRPRLGDNSVPPSKCNTRRGSAGILSERLPCNGRSHGWWLKAVGRGFHDPAPPTRTASSQVCCPRTWCLCRRRGWRGRGGFGFPCTPSSEGSRAIWEWCTGVPAPSCRFVRMSSSTRISCLTASVSAMRSSARRRICSLICSSVRSRCNRVASLAGSVPTLSSCIFIMSTSSCSGVASLASDVPTGVTSLRVSLPTLVIVVCSLFFFLLLLFLLALVAASPGRSGCWPSVWVVQAHWDKTSTATHPVQHPIIIRAGRERRRALGWRHAT</sequence>
<evidence type="ECO:0000313" key="2">
    <source>
        <dbReference type="Proteomes" id="UP000814033"/>
    </source>
</evidence>
<reference evidence="1" key="1">
    <citation type="submission" date="2021-02" db="EMBL/GenBank/DDBJ databases">
        <authorList>
            <consortium name="DOE Joint Genome Institute"/>
            <person name="Ahrendt S."/>
            <person name="Looney B.P."/>
            <person name="Miyauchi S."/>
            <person name="Morin E."/>
            <person name="Drula E."/>
            <person name="Courty P.E."/>
            <person name="Chicoki N."/>
            <person name="Fauchery L."/>
            <person name="Kohler A."/>
            <person name="Kuo A."/>
            <person name="Labutti K."/>
            <person name="Pangilinan J."/>
            <person name="Lipzen A."/>
            <person name="Riley R."/>
            <person name="Andreopoulos W."/>
            <person name="He G."/>
            <person name="Johnson J."/>
            <person name="Barry K.W."/>
            <person name="Grigoriev I.V."/>
            <person name="Nagy L."/>
            <person name="Hibbett D."/>
            <person name="Henrissat B."/>
            <person name="Matheny P.B."/>
            <person name="Labbe J."/>
            <person name="Martin F."/>
        </authorList>
    </citation>
    <scope>NUCLEOTIDE SEQUENCE</scope>
    <source>
        <strain evidence="1">FP105234-sp</strain>
    </source>
</reference>